<evidence type="ECO:0000256" key="2">
    <source>
        <dbReference type="SAM" id="Phobius"/>
    </source>
</evidence>
<gene>
    <name evidence="4" type="ORF">HMI01_16340</name>
    <name evidence="5" type="ORF">SAMN05421668_11513</name>
</gene>
<keyword evidence="2" id="KW-1133">Transmembrane helix</keyword>
<accession>A0A1I6TGL0</accession>
<evidence type="ECO:0000313" key="7">
    <source>
        <dbReference type="Proteomes" id="UP000321773"/>
    </source>
</evidence>
<dbReference type="InterPro" id="IPR014221">
    <property type="entry name" value="SpoII_E"/>
</dbReference>
<dbReference type="SMART" id="SM00331">
    <property type="entry name" value="PP2C_SIG"/>
    <property type="match status" value="1"/>
</dbReference>
<feature type="transmembrane region" description="Helical" evidence="2">
    <location>
        <begin position="131"/>
        <end position="152"/>
    </location>
</feature>
<dbReference type="Pfam" id="PF19732">
    <property type="entry name" value="SpoIIE_N"/>
    <property type="match status" value="1"/>
</dbReference>
<feature type="transmembrane region" description="Helical" evidence="2">
    <location>
        <begin position="258"/>
        <end position="274"/>
    </location>
</feature>
<keyword evidence="1" id="KW-0378">Hydrolase</keyword>
<dbReference type="SUPFAM" id="SSF81606">
    <property type="entry name" value="PP2C-like"/>
    <property type="match status" value="1"/>
</dbReference>
<dbReference type="InterPro" id="IPR036457">
    <property type="entry name" value="PPM-type-like_dom_sf"/>
</dbReference>
<feature type="transmembrane region" description="Helical" evidence="2">
    <location>
        <begin position="67"/>
        <end position="87"/>
    </location>
</feature>
<evidence type="ECO:0000313" key="6">
    <source>
        <dbReference type="Proteomes" id="UP000199139"/>
    </source>
</evidence>
<organism evidence="5 6">
    <name type="scientific">Halolactibacillus miurensis</name>
    <dbReference type="NCBI Taxonomy" id="306541"/>
    <lineage>
        <taxon>Bacteria</taxon>
        <taxon>Bacillati</taxon>
        <taxon>Bacillota</taxon>
        <taxon>Bacilli</taxon>
        <taxon>Bacillales</taxon>
        <taxon>Bacillaceae</taxon>
        <taxon>Halolactibacillus</taxon>
    </lineage>
</organism>
<dbReference type="GO" id="GO:0004722">
    <property type="term" value="F:protein serine/threonine phosphatase activity"/>
    <property type="evidence" value="ECO:0007669"/>
    <property type="project" value="InterPro"/>
</dbReference>
<dbReference type="Proteomes" id="UP000321773">
    <property type="component" value="Unassembled WGS sequence"/>
</dbReference>
<keyword evidence="2" id="KW-0472">Membrane</keyword>
<evidence type="ECO:0000256" key="1">
    <source>
        <dbReference type="ARBA" id="ARBA00022801"/>
    </source>
</evidence>
<feature type="transmembrane region" description="Helical" evidence="2">
    <location>
        <begin position="107"/>
        <end position="124"/>
    </location>
</feature>
<dbReference type="RefSeq" id="WP_177220703.1">
    <property type="nucleotide sequence ID" value="NZ_BJWJ01000015.1"/>
</dbReference>
<dbReference type="EMBL" id="FPAI01000015">
    <property type="protein sequence ID" value="SFS88268.1"/>
    <property type="molecule type" value="Genomic_DNA"/>
</dbReference>
<dbReference type="Proteomes" id="UP000199139">
    <property type="component" value="Unassembled WGS sequence"/>
</dbReference>
<feature type="transmembrane region" description="Helical" evidence="2">
    <location>
        <begin position="172"/>
        <end position="191"/>
    </location>
</feature>
<dbReference type="STRING" id="306541.SAMN05421668_11513"/>
<reference evidence="4 7" key="2">
    <citation type="submission" date="2019-07" db="EMBL/GenBank/DDBJ databases">
        <title>Whole genome shotgun sequence of Halolactibacillus miurensis NBRC 100873.</title>
        <authorList>
            <person name="Hosoyama A."/>
            <person name="Uohara A."/>
            <person name="Ohji S."/>
            <person name="Ichikawa N."/>
        </authorList>
    </citation>
    <scope>NUCLEOTIDE SEQUENCE [LARGE SCALE GENOMIC DNA]</scope>
    <source>
        <strain evidence="4 7">NBRC 100873</strain>
    </source>
</reference>
<evidence type="ECO:0000313" key="4">
    <source>
        <dbReference type="EMBL" id="GEM04646.1"/>
    </source>
</evidence>
<keyword evidence="2" id="KW-0812">Transmembrane</keyword>
<dbReference type="PANTHER" id="PTHR43156:SF2">
    <property type="entry name" value="STAGE II SPORULATION PROTEIN E"/>
    <property type="match status" value="1"/>
</dbReference>
<keyword evidence="7" id="KW-1185">Reference proteome</keyword>
<dbReference type="PANTHER" id="PTHR43156">
    <property type="entry name" value="STAGE II SPORULATION PROTEIN E-RELATED"/>
    <property type="match status" value="1"/>
</dbReference>
<feature type="transmembrane region" description="Helical" evidence="2">
    <location>
        <begin position="234"/>
        <end position="251"/>
    </location>
</feature>
<reference evidence="5 6" key="1">
    <citation type="submission" date="2016-10" db="EMBL/GenBank/DDBJ databases">
        <authorList>
            <person name="de Groot N.N."/>
        </authorList>
    </citation>
    <scope>NUCLEOTIDE SEQUENCE [LARGE SCALE GENOMIC DNA]</scope>
    <source>
        <strain evidence="5 6">DSM 17074</strain>
    </source>
</reference>
<dbReference type="InterPro" id="IPR045768">
    <property type="entry name" value="SpoIIE_N"/>
</dbReference>
<dbReference type="Gene3D" id="3.60.40.10">
    <property type="entry name" value="PPM-type phosphatase domain"/>
    <property type="match status" value="1"/>
</dbReference>
<dbReference type="AlphaFoldDB" id="A0A1I6TGL0"/>
<dbReference type="NCBIfam" id="TIGR02865">
    <property type="entry name" value="spore_II_E"/>
    <property type="match status" value="1"/>
</dbReference>
<feature type="transmembrane region" description="Helical" evidence="2">
    <location>
        <begin position="31"/>
        <end position="55"/>
    </location>
</feature>
<name>A0A1I6TGL0_9BACI</name>
<feature type="domain" description="PPM-type phosphatase" evidence="3">
    <location>
        <begin position="561"/>
        <end position="765"/>
    </location>
</feature>
<dbReference type="PROSITE" id="PS51746">
    <property type="entry name" value="PPM_2"/>
    <property type="match status" value="1"/>
</dbReference>
<dbReference type="InterPro" id="IPR052016">
    <property type="entry name" value="Bact_Sigma-Reg"/>
</dbReference>
<dbReference type="Pfam" id="PF07228">
    <property type="entry name" value="SpoIIE"/>
    <property type="match status" value="1"/>
</dbReference>
<dbReference type="InterPro" id="IPR001932">
    <property type="entry name" value="PPM-type_phosphatase-like_dom"/>
</dbReference>
<evidence type="ECO:0000313" key="5">
    <source>
        <dbReference type="EMBL" id="SFS88268.1"/>
    </source>
</evidence>
<dbReference type="SMART" id="SM00332">
    <property type="entry name" value="PP2Cc"/>
    <property type="match status" value="1"/>
</dbReference>
<evidence type="ECO:0000259" key="3">
    <source>
        <dbReference type="PROSITE" id="PS51746"/>
    </source>
</evidence>
<proteinExistence type="predicted"/>
<sequence>MPLLEAYNHKQTKIHRHRSTSRLTKTALIDLLLVIILSRALIFDVLSPFFLPYYLYVYARDQRHGRVLLIVSLLSSYTAGDSMFYLMMVRLVLFILCERFGLFERRAVIPFVLGGIQLISHLMIEVFIQPLSILTIALASMDAILTGAFWRLFREWQHMTLTVKTKLTHEQIFSLLVLMFGLFSGLDAYSWSMFHPAVLSGRFIVFVLGYSGGMLVGATFGVVTGVLFSFLSPVYSSEIILLATLGIISGVLKGKPRIYSVGLGTLTTLLYSLYFMEVALLSSVVHTVMSGVLLLLIPKKQLKSLALLLPTTDEAIHFQQRYLKDLRKVTSAQMSQFADIFNSLSESIEATTSPPLDDVCLKVMHSTCQSCLKYDWCFGDRKAQTIDELMTVTEALDDGMSLTHIEASLPLCIKKRKVISEMKEAQLYQRLKHDVTMHQRQAHLLVKDQLKGVSQVMGNFAEEVMKEGCHYEKQEQDILKAIKQLGIKVENLSIYSLETGNIDIELTIIQKRYFDEAAKLIAPLLSDILAEVVIVHDETINTLPHHQQFFNFKSARNYTLTLGVSHAAKGGGFISGDSYQMMDVSQGKYVLAISDGMGNGRKAQKESMRTLELLNKILQSGMDEVIAIQSINQLLSLRQDFDMYATLDLAMIDLQSGKLQCVKVGAATSFVKRKQSVDTLTSSNLPIGIIQDVEVDKIDVSLNEGDLLIMMSDGIIEKREDHVHALIQNLRTTDPQAIADLLLDGAIIDHDQTIADDMTVIVARLDRFESKWQTIPYQAIEQYSYG</sequence>
<dbReference type="EMBL" id="BJWJ01000015">
    <property type="protein sequence ID" value="GEM04646.1"/>
    <property type="molecule type" value="Genomic_DNA"/>
</dbReference>
<feature type="transmembrane region" description="Helical" evidence="2">
    <location>
        <begin position="203"/>
        <end position="228"/>
    </location>
</feature>
<protein>
    <submittedName>
        <fullName evidence="5">Stage II sporulation protein E</fullName>
    </submittedName>
</protein>